<dbReference type="EMBL" id="BMAW01121293">
    <property type="protein sequence ID" value="GFT93422.1"/>
    <property type="molecule type" value="Genomic_DNA"/>
</dbReference>
<evidence type="ECO:0000256" key="1">
    <source>
        <dbReference type="SAM" id="MobiDB-lite"/>
    </source>
</evidence>
<protein>
    <submittedName>
        <fullName evidence="2">Uncharacterized protein</fullName>
    </submittedName>
</protein>
<gene>
    <name evidence="2" type="ORF">NPIL_111351</name>
</gene>
<keyword evidence="3" id="KW-1185">Reference proteome</keyword>
<reference evidence="2" key="1">
    <citation type="submission" date="2020-08" db="EMBL/GenBank/DDBJ databases">
        <title>Multicomponent nature underlies the extraordinary mechanical properties of spider dragline silk.</title>
        <authorList>
            <person name="Kono N."/>
            <person name="Nakamura H."/>
            <person name="Mori M."/>
            <person name="Yoshida Y."/>
            <person name="Ohtoshi R."/>
            <person name="Malay A.D."/>
            <person name="Moran D.A.P."/>
            <person name="Tomita M."/>
            <person name="Numata K."/>
            <person name="Arakawa K."/>
        </authorList>
    </citation>
    <scope>NUCLEOTIDE SEQUENCE</scope>
</reference>
<feature type="compositionally biased region" description="Basic and acidic residues" evidence="1">
    <location>
        <begin position="1"/>
        <end position="10"/>
    </location>
</feature>
<name>A0A8X6U8X5_NEPPI</name>
<organism evidence="2 3">
    <name type="scientific">Nephila pilipes</name>
    <name type="common">Giant wood spider</name>
    <name type="synonym">Nephila maculata</name>
    <dbReference type="NCBI Taxonomy" id="299642"/>
    <lineage>
        <taxon>Eukaryota</taxon>
        <taxon>Metazoa</taxon>
        <taxon>Ecdysozoa</taxon>
        <taxon>Arthropoda</taxon>
        <taxon>Chelicerata</taxon>
        <taxon>Arachnida</taxon>
        <taxon>Araneae</taxon>
        <taxon>Araneomorphae</taxon>
        <taxon>Entelegynae</taxon>
        <taxon>Araneoidea</taxon>
        <taxon>Nephilidae</taxon>
        <taxon>Nephila</taxon>
    </lineage>
</organism>
<feature type="compositionally biased region" description="Polar residues" evidence="1">
    <location>
        <begin position="11"/>
        <end position="46"/>
    </location>
</feature>
<sequence>MPDERPETSRDSSCSPTATPLSSVQAGTTSSSILLNQTPKRGNQTK</sequence>
<dbReference type="AlphaFoldDB" id="A0A8X6U8X5"/>
<feature type="region of interest" description="Disordered" evidence="1">
    <location>
        <begin position="1"/>
        <end position="46"/>
    </location>
</feature>
<dbReference type="Proteomes" id="UP000887013">
    <property type="component" value="Unassembled WGS sequence"/>
</dbReference>
<feature type="non-terminal residue" evidence="2">
    <location>
        <position position="46"/>
    </location>
</feature>
<evidence type="ECO:0000313" key="3">
    <source>
        <dbReference type="Proteomes" id="UP000887013"/>
    </source>
</evidence>
<proteinExistence type="predicted"/>
<accession>A0A8X6U8X5</accession>
<evidence type="ECO:0000313" key="2">
    <source>
        <dbReference type="EMBL" id="GFT93422.1"/>
    </source>
</evidence>
<comment type="caution">
    <text evidence="2">The sequence shown here is derived from an EMBL/GenBank/DDBJ whole genome shotgun (WGS) entry which is preliminary data.</text>
</comment>